<dbReference type="EMBL" id="MWQY01000006">
    <property type="protein sequence ID" value="ORC36306.1"/>
    <property type="molecule type" value="Genomic_DNA"/>
</dbReference>
<organism evidence="3 4">
    <name type="scientific">Marispirochaeta aestuarii</name>
    <dbReference type="NCBI Taxonomy" id="1963862"/>
    <lineage>
        <taxon>Bacteria</taxon>
        <taxon>Pseudomonadati</taxon>
        <taxon>Spirochaetota</taxon>
        <taxon>Spirochaetia</taxon>
        <taxon>Spirochaetales</taxon>
        <taxon>Spirochaetaceae</taxon>
        <taxon>Marispirochaeta</taxon>
    </lineage>
</organism>
<dbReference type="Proteomes" id="UP000192343">
    <property type="component" value="Unassembled WGS sequence"/>
</dbReference>
<comment type="caution">
    <text evidence="3">The sequence shown here is derived from an EMBL/GenBank/DDBJ whole genome shotgun (WGS) entry which is preliminary data.</text>
</comment>
<dbReference type="InterPro" id="IPR012341">
    <property type="entry name" value="6hp_glycosidase-like_sf"/>
</dbReference>
<protein>
    <submittedName>
        <fullName evidence="3">Glycosyl hydrolase</fullName>
    </submittedName>
</protein>
<evidence type="ECO:0000256" key="1">
    <source>
        <dbReference type="ARBA" id="ARBA00022801"/>
    </source>
</evidence>
<evidence type="ECO:0000256" key="2">
    <source>
        <dbReference type="ARBA" id="ARBA00038358"/>
    </source>
</evidence>
<dbReference type="RefSeq" id="WP_083049470.1">
    <property type="nucleotide sequence ID" value="NZ_MWQY01000006.1"/>
</dbReference>
<evidence type="ECO:0000313" key="4">
    <source>
        <dbReference type="Proteomes" id="UP000192343"/>
    </source>
</evidence>
<evidence type="ECO:0000313" key="3">
    <source>
        <dbReference type="EMBL" id="ORC36306.1"/>
    </source>
</evidence>
<dbReference type="AlphaFoldDB" id="A0A1Y1RZR2"/>
<sequence length="469" mass="52280">MIQVDSSIVPRDLSSGVDAFFNLAGDKILRLAQTWNPAQGSPVFTVGGRYTSRGWTDWTQGFMFGNALYQFDASGDPQFLDLGRKGTIDHMAPHVSHTGVHDHGFNNVSTYGNLLRLMAEGKIEENPWERRYYELALRLSGAVQASRWTAVEEDLGYIYSFNGPHSLFSDTLRSLRVLALGHLLGQRLKEEQDREVDLLTRLLQHAETTARYNVYFGSGRDIWDLRGRVVHESIFNTRNGSYRCPSTQQGYSPFSTWTRGLAWILCGYAELAEFFSGLSDEYVAKSGIPQLPDRESVVNRCVECAAAVADFYISETPTDGIPYWDTGAPGLAKMPGYRDQAADPFNSHEPVDSSAAAISAQGLLRLGRLLDSSGDSEAGTRYVKTGLTVARSLFRYPYLSKDRDHQGLLLHAVYHRPNGWDHEPDSPGVPRGESCMWGDYHLMELAVYLQRLINDGTYLCFFGIGEGAA</sequence>
<keyword evidence="4" id="KW-1185">Reference proteome</keyword>
<accession>A0A1Y1RZR2</accession>
<dbReference type="GO" id="GO:0000272">
    <property type="term" value="P:polysaccharide catabolic process"/>
    <property type="evidence" value="ECO:0007669"/>
    <property type="project" value="TreeGrafter"/>
</dbReference>
<dbReference type="OrthoDB" id="428577at2"/>
<name>A0A1Y1RZR2_9SPIO</name>
<comment type="similarity">
    <text evidence="2">Belongs to the glycosyl hydrolase 88 family.</text>
</comment>
<gene>
    <name evidence="3" type="ORF">B4O97_06875</name>
</gene>
<reference evidence="3 4" key="1">
    <citation type="submission" date="2017-03" db="EMBL/GenBank/DDBJ databases">
        <title>Draft Genome sequence of Marispirochaeta sp. strain JC444.</title>
        <authorList>
            <person name="Shivani Y."/>
            <person name="Subhash Y."/>
            <person name="Sasikala C."/>
            <person name="Ramana C."/>
        </authorList>
    </citation>
    <scope>NUCLEOTIDE SEQUENCE [LARGE SCALE GENOMIC DNA]</scope>
    <source>
        <strain evidence="3 4">JC444</strain>
    </source>
</reference>
<dbReference type="STRING" id="1963862.B4O97_06875"/>
<dbReference type="PANTHER" id="PTHR36845">
    <property type="entry name" value="HYDROLASE, PUTATIVE (AFU_ORTHOLOGUE AFUA_7G05090)-RELATED"/>
    <property type="match status" value="1"/>
</dbReference>
<dbReference type="GO" id="GO:0052757">
    <property type="term" value="F:chondroitin hydrolase activity"/>
    <property type="evidence" value="ECO:0007669"/>
    <property type="project" value="TreeGrafter"/>
</dbReference>
<keyword evidence="1 3" id="KW-0378">Hydrolase</keyword>
<dbReference type="SUPFAM" id="SSF48208">
    <property type="entry name" value="Six-hairpin glycosidases"/>
    <property type="match status" value="1"/>
</dbReference>
<dbReference type="InterPro" id="IPR052369">
    <property type="entry name" value="UG_Glycosaminoglycan_Hydrolase"/>
</dbReference>
<proteinExistence type="inferred from homology"/>
<dbReference type="InterPro" id="IPR008928">
    <property type="entry name" value="6-hairpin_glycosidase_sf"/>
</dbReference>
<dbReference type="PANTHER" id="PTHR36845:SF1">
    <property type="entry name" value="HYDROLASE, PUTATIVE (AFU_ORTHOLOGUE AFUA_7G05090)-RELATED"/>
    <property type="match status" value="1"/>
</dbReference>
<dbReference type="Gene3D" id="1.50.10.10">
    <property type="match status" value="1"/>
</dbReference>